<evidence type="ECO:0000313" key="4">
    <source>
        <dbReference type="EMBL" id="PIK57099.1"/>
    </source>
</evidence>
<dbReference type="PANTHER" id="PTHR45672:SF3">
    <property type="entry name" value="THIOREDOXIN DOMAIN-CONTAINING PROTEIN 5"/>
    <property type="match status" value="1"/>
</dbReference>
<dbReference type="AlphaFoldDB" id="A0A2G8LA07"/>
<dbReference type="OrthoDB" id="71336at2759"/>
<gene>
    <name evidence="4" type="ORF">BSL78_05984</name>
</gene>
<protein>
    <submittedName>
        <fullName evidence="4">Protein disulfide isomerase PDI5</fullName>
    </submittedName>
</protein>
<dbReference type="EMBL" id="MRZV01000153">
    <property type="protein sequence ID" value="PIK57099.1"/>
    <property type="molecule type" value="Genomic_DNA"/>
</dbReference>
<dbReference type="InterPro" id="IPR036249">
    <property type="entry name" value="Thioredoxin-like_sf"/>
</dbReference>
<evidence type="ECO:0000256" key="1">
    <source>
        <dbReference type="ARBA" id="ARBA00006347"/>
    </source>
</evidence>
<keyword evidence="4" id="KW-0413">Isomerase</keyword>
<dbReference type="STRING" id="307972.A0A2G8LA07"/>
<keyword evidence="5" id="KW-1185">Reference proteome</keyword>
<evidence type="ECO:0000313" key="5">
    <source>
        <dbReference type="Proteomes" id="UP000230750"/>
    </source>
</evidence>
<dbReference type="Gene3D" id="3.40.30.10">
    <property type="entry name" value="Glutaredoxin"/>
    <property type="match status" value="1"/>
</dbReference>
<feature type="domain" description="Thioredoxin" evidence="3">
    <location>
        <begin position="3"/>
        <end position="54"/>
    </location>
</feature>
<dbReference type="PANTHER" id="PTHR45672">
    <property type="entry name" value="PROTEIN DISULFIDE-ISOMERASE C17H9.14C-RELATED"/>
    <property type="match status" value="1"/>
</dbReference>
<dbReference type="Pfam" id="PF00085">
    <property type="entry name" value="Thioredoxin"/>
    <property type="match status" value="1"/>
</dbReference>
<organism evidence="4 5">
    <name type="scientific">Stichopus japonicus</name>
    <name type="common">Sea cucumber</name>
    <dbReference type="NCBI Taxonomy" id="307972"/>
    <lineage>
        <taxon>Eukaryota</taxon>
        <taxon>Metazoa</taxon>
        <taxon>Echinodermata</taxon>
        <taxon>Eleutherozoa</taxon>
        <taxon>Echinozoa</taxon>
        <taxon>Holothuroidea</taxon>
        <taxon>Aspidochirotacea</taxon>
        <taxon>Aspidochirotida</taxon>
        <taxon>Stichopodidae</taxon>
        <taxon>Apostichopus</taxon>
    </lineage>
</organism>
<reference evidence="4 5" key="1">
    <citation type="journal article" date="2017" name="PLoS Biol.">
        <title>The sea cucumber genome provides insights into morphological evolution and visceral regeneration.</title>
        <authorList>
            <person name="Zhang X."/>
            <person name="Sun L."/>
            <person name="Yuan J."/>
            <person name="Sun Y."/>
            <person name="Gao Y."/>
            <person name="Zhang L."/>
            <person name="Li S."/>
            <person name="Dai H."/>
            <person name="Hamel J.F."/>
            <person name="Liu C."/>
            <person name="Yu Y."/>
            <person name="Liu S."/>
            <person name="Lin W."/>
            <person name="Guo K."/>
            <person name="Jin S."/>
            <person name="Xu P."/>
            <person name="Storey K.B."/>
            <person name="Huan P."/>
            <person name="Zhang T."/>
            <person name="Zhou Y."/>
            <person name="Zhang J."/>
            <person name="Lin C."/>
            <person name="Li X."/>
            <person name="Xing L."/>
            <person name="Huo D."/>
            <person name="Sun M."/>
            <person name="Wang L."/>
            <person name="Mercier A."/>
            <person name="Li F."/>
            <person name="Yang H."/>
            <person name="Xiang J."/>
        </authorList>
    </citation>
    <scope>NUCLEOTIDE SEQUENCE [LARGE SCALE GENOMIC DNA]</scope>
    <source>
        <strain evidence="4">Shaxun</strain>
        <tissue evidence="4">Muscle</tissue>
    </source>
</reference>
<dbReference type="SUPFAM" id="SSF52833">
    <property type="entry name" value="Thioredoxin-like"/>
    <property type="match status" value="1"/>
</dbReference>
<comment type="caution">
    <text evidence="4">The sequence shown here is derived from an EMBL/GenBank/DDBJ whole genome shotgun (WGS) entry which is preliminary data.</text>
</comment>
<proteinExistence type="inferred from homology"/>
<comment type="similarity">
    <text evidence="1">Belongs to the protein disulfide isomerase family.</text>
</comment>
<evidence type="ECO:0000259" key="3">
    <source>
        <dbReference type="Pfam" id="PF00085"/>
    </source>
</evidence>
<evidence type="ECO:0000256" key="2">
    <source>
        <dbReference type="ARBA" id="ARBA00022729"/>
    </source>
</evidence>
<dbReference type="InterPro" id="IPR013766">
    <property type="entry name" value="Thioredoxin_domain"/>
</dbReference>
<sequence length="63" mass="7208">MEGVTIAKVDCTLNKEICSENGVRGYPTLFLFKDGKREEKYSKGRDLESLKSYLTGQFKKDEL</sequence>
<accession>A0A2G8LA07</accession>
<dbReference type="GO" id="GO:0003756">
    <property type="term" value="F:protein disulfide isomerase activity"/>
    <property type="evidence" value="ECO:0007669"/>
    <property type="project" value="TreeGrafter"/>
</dbReference>
<name>A0A2G8LA07_STIJA</name>
<dbReference type="Proteomes" id="UP000230750">
    <property type="component" value="Unassembled WGS sequence"/>
</dbReference>
<keyword evidence="2" id="KW-0732">Signal</keyword>
<dbReference type="GO" id="GO:0005783">
    <property type="term" value="C:endoplasmic reticulum"/>
    <property type="evidence" value="ECO:0007669"/>
    <property type="project" value="TreeGrafter"/>
</dbReference>
<dbReference type="InterPro" id="IPR051063">
    <property type="entry name" value="PDI"/>
</dbReference>
<dbReference type="GO" id="GO:0006457">
    <property type="term" value="P:protein folding"/>
    <property type="evidence" value="ECO:0007669"/>
    <property type="project" value="TreeGrafter"/>
</dbReference>